<dbReference type="EMBL" id="JANQDX010000014">
    <property type="protein sequence ID" value="KAL0911922.1"/>
    <property type="molecule type" value="Genomic_DNA"/>
</dbReference>
<accession>A0ABD0UNP4</accession>
<proteinExistence type="predicted"/>
<comment type="caution">
    <text evidence="1">The sequence shown here is derived from an EMBL/GenBank/DDBJ whole genome shotgun (WGS) entry which is preliminary data.</text>
</comment>
<gene>
    <name evidence="1" type="ORF">M5K25_017860</name>
</gene>
<evidence type="ECO:0000313" key="1">
    <source>
        <dbReference type="EMBL" id="KAL0911922.1"/>
    </source>
</evidence>
<protein>
    <submittedName>
        <fullName evidence="1">Uncharacterized protein</fullName>
    </submittedName>
</protein>
<sequence>MASRWEGTSSQTSVSQKLENPIFGILWVELKEGGPLEKLLYWVRPPPARAWLRLTWKDYWGPGLSIVSLIGSTLFPSSSSPFLTGGPPSHVISPIYTFLHYVFLNFWQDLITWVDSTLWLASLPTSRLSDFESATNRPL</sequence>
<evidence type="ECO:0000313" key="2">
    <source>
        <dbReference type="Proteomes" id="UP001552299"/>
    </source>
</evidence>
<keyword evidence="2" id="KW-1185">Reference proteome</keyword>
<reference evidence="1 2" key="1">
    <citation type="journal article" date="2024" name="Plant Biotechnol. J.">
        <title>Dendrobium thyrsiflorum genome and its molecular insights into genes involved in important horticultural traits.</title>
        <authorList>
            <person name="Chen B."/>
            <person name="Wang J.Y."/>
            <person name="Zheng P.J."/>
            <person name="Li K.L."/>
            <person name="Liang Y.M."/>
            <person name="Chen X.F."/>
            <person name="Zhang C."/>
            <person name="Zhao X."/>
            <person name="He X."/>
            <person name="Zhang G.Q."/>
            <person name="Liu Z.J."/>
            <person name="Xu Q."/>
        </authorList>
    </citation>
    <scope>NUCLEOTIDE SEQUENCE [LARGE SCALE GENOMIC DNA]</scope>
    <source>
        <strain evidence="1">GZMU011</strain>
    </source>
</reference>
<dbReference type="AlphaFoldDB" id="A0ABD0UNP4"/>
<organism evidence="1 2">
    <name type="scientific">Dendrobium thyrsiflorum</name>
    <name type="common">Pinecone-like raceme dendrobium</name>
    <name type="synonym">Orchid</name>
    <dbReference type="NCBI Taxonomy" id="117978"/>
    <lineage>
        <taxon>Eukaryota</taxon>
        <taxon>Viridiplantae</taxon>
        <taxon>Streptophyta</taxon>
        <taxon>Embryophyta</taxon>
        <taxon>Tracheophyta</taxon>
        <taxon>Spermatophyta</taxon>
        <taxon>Magnoliopsida</taxon>
        <taxon>Liliopsida</taxon>
        <taxon>Asparagales</taxon>
        <taxon>Orchidaceae</taxon>
        <taxon>Epidendroideae</taxon>
        <taxon>Malaxideae</taxon>
        <taxon>Dendrobiinae</taxon>
        <taxon>Dendrobium</taxon>
    </lineage>
</organism>
<dbReference type="Proteomes" id="UP001552299">
    <property type="component" value="Unassembled WGS sequence"/>
</dbReference>
<name>A0ABD0UNP4_DENTH</name>